<dbReference type="PANTHER" id="PTHR43646:SF2">
    <property type="entry name" value="GLYCOSYLTRANSFERASE 2-LIKE DOMAIN-CONTAINING PROTEIN"/>
    <property type="match status" value="1"/>
</dbReference>
<keyword evidence="5" id="KW-0472">Membrane</keyword>
<evidence type="ECO:0000256" key="3">
    <source>
        <dbReference type="ARBA" id="ARBA00022676"/>
    </source>
</evidence>
<keyword evidence="4 7" id="KW-0808">Transferase</keyword>
<organism evidence="7 8">
    <name type="scientific">Paracoccus seriniphilus</name>
    <dbReference type="NCBI Taxonomy" id="184748"/>
    <lineage>
        <taxon>Bacteria</taxon>
        <taxon>Pseudomonadati</taxon>
        <taxon>Pseudomonadota</taxon>
        <taxon>Alphaproteobacteria</taxon>
        <taxon>Rhodobacterales</taxon>
        <taxon>Paracoccaceae</taxon>
        <taxon>Paracoccus</taxon>
    </lineage>
</organism>
<evidence type="ECO:0000256" key="1">
    <source>
        <dbReference type="ARBA" id="ARBA00004236"/>
    </source>
</evidence>
<dbReference type="GO" id="GO:0005886">
    <property type="term" value="C:plasma membrane"/>
    <property type="evidence" value="ECO:0007669"/>
    <property type="project" value="UniProtKB-SubCell"/>
</dbReference>
<evidence type="ECO:0000256" key="4">
    <source>
        <dbReference type="ARBA" id="ARBA00022679"/>
    </source>
</evidence>
<name>A0A239PP95_9RHOB</name>
<protein>
    <submittedName>
        <fullName evidence="7">Glycosyl transferase family 2</fullName>
    </submittedName>
</protein>
<evidence type="ECO:0000256" key="2">
    <source>
        <dbReference type="ARBA" id="ARBA00022475"/>
    </source>
</evidence>
<dbReference type="PANTHER" id="PTHR43646">
    <property type="entry name" value="GLYCOSYLTRANSFERASE"/>
    <property type="match status" value="1"/>
</dbReference>
<evidence type="ECO:0000313" key="7">
    <source>
        <dbReference type="EMBL" id="SNT71527.1"/>
    </source>
</evidence>
<dbReference type="SUPFAM" id="SSF53448">
    <property type="entry name" value="Nucleotide-diphospho-sugar transferases"/>
    <property type="match status" value="1"/>
</dbReference>
<dbReference type="Proteomes" id="UP000198307">
    <property type="component" value="Unassembled WGS sequence"/>
</dbReference>
<evidence type="ECO:0000259" key="6">
    <source>
        <dbReference type="Pfam" id="PF00535"/>
    </source>
</evidence>
<keyword evidence="2" id="KW-1003">Cell membrane</keyword>
<dbReference type="OrthoDB" id="9797391at2"/>
<proteinExistence type="predicted"/>
<dbReference type="Pfam" id="PF00535">
    <property type="entry name" value="Glycos_transf_2"/>
    <property type="match status" value="1"/>
</dbReference>
<sequence length="281" mass="30672">MTQELALSVILPASNEEAWLGDCLRALFASTPVSGGAEVIVVANGCRDRTAEVARDLADLAERSNWSLIVLERAEGGKIGALNAGDGMARGAVRAYLDADVVVSPELMGQLTAALQSARGAAYGSGRAIIPRPRNPLTRAYARFWKNLPFAQSVAPGYGLFAVNAEGRARWGEFPDIISDDTFVRLQFAPQERIGVSASYSWPMIEGWGALVRVRRRQDAGVTQIRQRWPQIMENEGKEPMGFSGILRRALRDPLGFAAYASVSLAVRLNRQNAQEWTRGR</sequence>
<dbReference type="RefSeq" id="WP_089343263.1">
    <property type="nucleotide sequence ID" value="NZ_CP067129.1"/>
</dbReference>
<evidence type="ECO:0000313" key="8">
    <source>
        <dbReference type="Proteomes" id="UP000198307"/>
    </source>
</evidence>
<gene>
    <name evidence="7" type="ORF">SAMN05444959_10235</name>
</gene>
<dbReference type="AlphaFoldDB" id="A0A239PP95"/>
<keyword evidence="3" id="KW-0328">Glycosyltransferase</keyword>
<dbReference type="InterPro" id="IPR001173">
    <property type="entry name" value="Glyco_trans_2-like"/>
</dbReference>
<feature type="domain" description="Glycosyltransferase 2-like" evidence="6">
    <location>
        <begin position="8"/>
        <end position="142"/>
    </location>
</feature>
<dbReference type="Gene3D" id="3.90.550.10">
    <property type="entry name" value="Spore Coat Polysaccharide Biosynthesis Protein SpsA, Chain A"/>
    <property type="match status" value="1"/>
</dbReference>
<evidence type="ECO:0000256" key="5">
    <source>
        <dbReference type="ARBA" id="ARBA00023136"/>
    </source>
</evidence>
<comment type="subcellular location">
    <subcellularLocation>
        <location evidence="1">Cell membrane</location>
    </subcellularLocation>
</comment>
<reference evidence="7 8" key="1">
    <citation type="submission" date="2017-07" db="EMBL/GenBank/DDBJ databases">
        <authorList>
            <person name="Sun Z.S."/>
            <person name="Albrecht U."/>
            <person name="Echele G."/>
            <person name="Lee C.C."/>
        </authorList>
    </citation>
    <scope>NUCLEOTIDE SEQUENCE [LARGE SCALE GENOMIC DNA]</scope>
    <source>
        <strain evidence="7 8">DSM 14827</strain>
    </source>
</reference>
<dbReference type="GO" id="GO:0016757">
    <property type="term" value="F:glycosyltransferase activity"/>
    <property type="evidence" value="ECO:0007669"/>
    <property type="project" value="UniProtKB-KW"/>
</dbReference>
<accession>A0A239PP95</accession>
<dbReference type="EMBL" id="FZQB01000002">
    <property type="protein sequence ID" value="SNT71527.1"/>
    <property type="molecule type" value="Genomic_DNA"/>
</dbReference>
<dbReference type="InterPro" id="IPR029044">
    <property type="entry name" value="Nucleotide-diphossugar_trans"/>
</dbReference>
<keyword evidence="8" id="KW-1185">Reference proteome</keyword>